<dbReference type="OrthoDB" id="3232941at2759"/>
<organism evidence="1 2">
    <name type="scientific">Rhizoctonia solani</name>
    <dbReference type="NCBI Taxonomy" id="456999"/>
    <lineage>
        <taxon>Eukaryota</taxon>
        <taxon>Fungi</taxon>
        <taxon>Dikarya</taxon>
        <taxon>Basidiomycota</taxon>
        <taxon>Agaricomycotina</taxon>
        <taxon>Agaricomycetes</taxon>
        <taxon>Cantharellales</taxon>
        <taxon>Ceratobasidiaceae</taxon>
        <taxon>Rhizoctonia</taxon>
    </lineage>
</organism>
<accession>A0A8H7HKM7</accession>
<dbReference type="InterPro" id="IPR041078">
    <property type="entry name" value="Plavaka"/>
</dbReference>
<name>A0A8H7HKM7_9AGAM</name>
<feature type="non-terminal residue" evidence="1">
    <location>
        <position position="1"/>
    </location>
</feature>
<dbReference type="AlphaFoldDB" id="A0A8H7HKM7"/>
<gene>
    <name evidence="1" type="ORF">RHS03_09011</name>
</gene>
<dbReference type="Proteomes" id="UP000602905">
    <property type="component" value="Unassembled WGS sequence"/>
</dbReference>
<sequence length="873" mass="99475">NSKMEMEYNVIPVQDATTIDSNLQGGLDNQDNLPPPNWLPGPKGSNYNILEPGLKDNAPPPDLQYNKDLHVWVKYYPVETVGAPFRRATREEMAKWVWGEPGDIGELANPNNFEMAQFALKARLSVKDQERFLRLRKMKGQAPWSSNHLMMKDVDKLPRCTKWEPKYYKLKGPKGVEKVIFWCQNTANVFWDLFGILALKDKYHFRPEQHYMKRDKTNRQYREAWLAEQWWNIQLKIKDCFATVGQYVIATNQTPLTGFCGSKKAHPVYFTVANLPKHIQQTHSHCAMVLVGYLPIPNLDCKPNPKVVQQMQDKLFNDCLQDLLQPLTKAEQTGMDVVCVNGSVCCMYPTLSATIADFPEQCKNACTCSLGCPVCIVEPHVCGDLNPNIPLCKKIPTLNAIIEHCKEGSPNFEDWGLHNMWPWWNQHTHINIATMHTPDLLHQCHKGVFKDHLAKYMVPKLIGNKEIDKQYVLMPWHFGIQHFKHSISKLSQSTGQEAKEMMKVFLPATAGAGPKAIQATHALLKFMYLAHLSTLTNAKICEMDRQLAVFHNEKSAFKSLLKMPKGFHNIPKFHSLQHYTHSICLLGTPNGYNTEAPKRLHIDLTKAGYKASNRNDNTKIEQMKEYIQRMDMLALHWAVLNVYKDVKGAGAYGHVEVATYAERRNHVIENVVRLPSFKSEKMGINSLVLTVSMTWAYLDFKSRPEGKDNGDNWRDSWKEFELFDKETGLFYHMDRTGMDEFATKDYPQEAALDSDSDSNSDASLDDDNLEAGCMVERVVDLEQGLQVHMDGAPSQGLANEVMAYWQGTKTHYPNPKIVTAKCGGQPVTVEYLLVSHLARNLVINISMYLKQLCPNLPTLTLQPGTKLRIWKVA</sequence>
<proteinExistence type="predicted"/>
<reference evidence="1" key="1">
    <citation type="submission" date="2020-09" db="EMBL/GenBank/DDBJ databases">
        <title>Comparative genome analyses of four rice-infecting Rhizoctonia solani isolates reveal extensive enrichment of homogalacturonan modification genes.</title>
        <authorList>
            <person name="Lee D.-Y."/>
            <person name="Jeon J."/>
            <person name="Kim K.-T."/>
            <person name="Cheong K."/>
            <person name="Song H."/>
            <person name="Choi G."/>
            <person name="Ko J."/>
            <person name="Opiyo S.O."/>
            <person name="Zuo S."/>
            <person name="Madhav S."/>
            <person name="Lee Y.-H."/>
            <person name="Wang G.-L."/>
        </authorList>
    </citation>
    <scope>NUCLEOTIDE SEQUENCE</scope>
    <source>
        <strain evidence="1">AG1-IA WGL</strain>
    </source>
</reference>
<protein>
    <submittedName>
        <fullName evidence="1">Uncharacterized protein</fullName>
    </submittedName>
</protein>
<dbReference type="EMBL" id="JACYCD010000636">
    <property type="protein sequence ID" value="KAF8690039.1"/>
    <property type="molecule type" value="Genomic_DNA"/>
</dbReference>
<dbReference type="Pfam" id="PF18759">
    <property type="entry name" value="Plavaka"/>
    <property type="match status" value="1"/>
</dbReference>
<evidence type="ECO:0000313" key="1">
    <source>
        <dbReference type="EMBL" id="KAF8690039.1"/>
    </source>
</evidence>
<evidence type="ECO:0000313" key="2">
    <source>
        <dbReference type="Proteomes" id="UP000602905"/>
    </source>
</evidence>
<comment type="caution">
    <text evidence="1">The sequence shown here is derived from an EMBL/GenBank/DDBJ whole genome shotgun (WGS) entry which is preliminary data.</text>
</comment>